<keyword evidence="1" id="KW-0472">Membrane</keyword>
<dbReference type="GO" id="GO:0015234">
    <property type="term" value="F:thiamine transmembrane transporter activity"/>
    <property type="evidence" value="ECO:0007669"/>
    <property type="project" value="InterPro"/>
</dbReference>
<keyword evidence="1" id="KW-1133">Transmembrane helix</keyword>
<keyword evidence="1" id="KW-0812">Transmembrane</keyword>
<sequence>MKKSNTLILVECALMIAMSTVLSMFKIYEMPQGGSVTCGSLVPLVLVSYRHGLKWGAGTAFVHSLLQMLIKFNPPPANSFAAFAGVVLLDYVLAFTVLGIAAFFGKPFKNRSVSVAVGAAVVTFLRFLCSFASGILIWQDYAPKDMPVWLYSLTYNGSYMLPEGILTAVVAVILIKALDRVEHRTPSRA</sequence>
<proteinExistence type="predicted"/>
<feature type="transmembrane region" description="Helical" evidence="1">
    <location>
        <begin position="116"/>
        <end position="139"/>
    </location>
</feature>
<evidence type="ECO:0000256" key="1">
    <source>
        <dbReference type="SAM" id="Phobius"/>
    </source>
</evidence>
<dbReference type="InterPro" id="IPR012651">
    <property type="entry name" value="Thia_Transptr_ThiT"/>
</dbReference>
<dbReference type="AlphaFoldDB" id="A0A4Z0XYR4"/>
<reference evidence="2 3" key="1">
    <citation type="submission" date="2019-04" db="EMBL/GenBank/DDBJ databases">
        <authorList>
            <person name="Poehlein A."/>
            <person name="Bengelsdorf F.R."/>
            <person name="Duerre P."/>
            <person name="Daniel R."/>
        </authorList>
    </citation>
    <scope>NUCLEOTIDE SEQUENCE [LARGE SCALE GENOMIC DNA]</scope>
    <source>
        <strain evidence="2 3">BS-1</strain>
    </source>
</reference>
<dbReference type="Pfam" id="PF09515">
    <property type="entry name" value="Thia_YuaJ"/>
    <property type="match status" value="1"/>
</dbReference>
<dbReference type="Gene3D" id="1.10.1760.20">
    <property type="match status" value="1"/>
</dbReference>
<name>A0A4Z0XYR4_9FIRM</name>
<comment type="caution">
    <text evidence="2">The sequence shown here is derived from an EMBL/GenBank/DDBJ whole genome shotgun (WGS) entry which is preliminary data.</text>
</comment>
<dbReference type="NCBIfam" id="TIGR02357">
    <property type="entry name" value="ECF_ThiT_YuaJ"/>
    <property type="match status" value="1"/>
</dbReference>
<keyword evidence="3" id="KW-1185">Reference proteome</keyword>
<evidence type="ECO:0000313" key="2">
    <source>
        <dbReference type="EMBL" id="TGJ76669.1"/>
    </source>
</evidence>
<dbReference type="EMBL" id="SRMQ01000004">
    <property type="protein sequence ID" value="TGJ76669.1"/>
    <property type="molecule type" value="Genomic_DNA"/>
</dbReference>
<dbReference type="RefSeq" id="WP_135658901.1">
    <property type="nucleotide sequence ID" value="NZ_SRMQ01000004.1"/>
</dbReference>
<dbReference type="Proteomes" id="UP000297714">
    <property type="component" value="Unassembled WGS sequence"/>
</dbReference>
<dbReference type="GO" id="GO:0005886">
    <property type="term" value="C:plasma membrane"/>
    <property type="evidence" value="ECO:0007669"/>
    <property type="project" value="InterPro"/>
</dbReference>
<dbReference type="OrthoDB" id="9795813at2"/>
<feature type="transmembrane region" description="Helical" evidence="1">
    <location>
        <begin position="7"/>
        <end position="25"/>
    </location>
</feature>
<feature type="transmembrane region" description="Helical" evidence="1">
    <location>
        <begin position="159"/>
        <end position="178"/>
    </location>
</feature>
<feature type="transmembrane region" description="Helical" evidence="1">
    <location>
        <begin position="80"/>
        <end position="104"/>
    </location>
</feature>
<accession>A0A4Z0XYR4</accession>
<protein>
    <submittedName>
        <fullName evidence="2">Thiamine transporter ThiT</fullName>
    </submittedName>
</protein>
<evidence type="ECO:0000313" key="3">
    <source>
        <dbReference type="Proteomes" id="UP000297714"/>
    </source>
</evidence>
<gene>
    <name evidence="2" type="primary">thiT</name>
    <name evidence="2" type="ORF">CAGA_12120</name>
</gene>
<organism evidence="2 3">
    <name type="scientific">Caproiciproducens galactitolivorans</name>
    <dbReference type="NCBI Taxonomy" id="642589"/>
    <lineage>
        <taxon>Bacteria</taxon>
        <taxon>Bacillati</taxon>
        <taxon>Bacillota</taxon>
        <taxon>Clostridia</taxon>
        <taxon>Eubacteriales</taxon>
        <taxon>Acutalibacteraceae</taxon>
        <taxon>Caproiciproducens</taxon>
    </lineage>
</organism>